<reference evidence="2 3" key="1">
    <citation type="submission" date="2024-05" db="EMBL/GenBank/DDBJ databases">
        <title>Haplotype-resolved chromosome-level genome assembly of Huyou (Citrus changshanensis).</title>
        <authorList>
            <person name="Miao C."/>
            <person name="Chen W."/>
            <person name="Wu Y."/>
            <person name="Wang L."/>
            <person name="Zhao S."/>
            <person name="Grierson D."/>
            <person name="Xu C."/>
            <person name="Chen K."/>
        </authorList>
    </citation>
    <scope>NUCLEOTIDE SEQUENCE [LARGE SCALE GENOMIC DNA]</scope>
    <source>
        <strain evidence="2">01-14</strain>
        <tissue evidence="2">Leaf</tissue>
    </source>
</reference>
<evidence type="ECO:0000256" key="1">
    <source>
        <dbReference type="SAM" id="Phobius"/>
    </source>
</evidence>
<evidence type="ECO:0000313" key="2">
    <source>
        <dbReference type="EMBL" id="KAK9193613.1"/>
    </source>
</evidence>
<keyword evidence="1" id="KW-0812">Transmembrane</keyword>
<sequence>MFSPKVSTVLNVFDAFGLFYVLFLLSEGPMIARLLRMADNTSIMLTKIRFIAMNNHSTNDLMEEKQDSNMITGRRHDNNSQVLIGLSEWNEVEDLGVIGDDNLVSSDFHSKASVMVIQQQASVMVKEDKKH</sequence>
<proteinExistence type="predicted"/>
<keyword evidence="1" id="KW-0472">Membrane</keyword>
<gene>
    <name evidence="2" type="ORF">WN944_004310</name>
</gene>
<keyword evidence="1" id="KW-1133">Transmembrane helix</keyword>
<protein>
    <submittedName>
        <fullName evidence="2">Uncharacterized protein</fullName>
    </submittedName>
</protein>
<dbReference type="EMBL" id="JBCGBO010000006">
    <property type="protein sequence ID" value="KAK9193613.1"/>
    <property type="molecule type" value="Genomic_DNA"/>
</dbReference>
<keyword evidence="3" id="KW-1185">Reference proteome</keyword>
<dbReference type="AlphaFoldDB" id="A0AAP0M0X6"/>
<organism evidence="2 3">
    <name type="scientific">Citrus x changshan-huyou</name>
    <dbReference type="NCBI Taxonomy" id="2935761"/>
    <lineage>
        <taxon>Eukaryota</taxon>
        <taxon>Viridiplantae</taxon>
        <taxon>Streptophyta</taxon>
        <taxon>Embryophyta</taxon>
        <taxon>Tracheophyta</taxon>
        <taxon>Spermatophyta</taxon>
        <taxon>Magnoliopsida</taxon>
        <taxon>eudicotyledons</taxon>
        <taxon>Gunneridae</taxon>
        <taxon>Pentapetalae</taxon>
        <taxon>rosids</taxon>
        <taxon>malvids</taxon>
        <taxon>Sapindales</taxon>
        <taxon>Rutaceae</taxon>
        <taxon>Aurantioideae</taxon>
        <taxon>Citrus</taxon>
    </lineage>
</organism>
<dbReference type="Proteomes" id="UP001428341">
    <property type="component" value="Unassembled WGS sequence"/>
</dbReference>
<accession>A0AAP0M0X6</accession>
<feature type="transmembrane region" description="Helical" evidence="1">
    <location>
        <begin position="6"/>
        <end position="26"/>
    </location>
</feature>
<comment type="caution">
    <text evidence="2">The sequence shown here is derived from an EMBL/GenBank/DDBJ whole genome shotgun (WGS) entry which is preliminary data.</text>
</comment>
<name>A0AAP0M0X6_9ROSI</name>
<evidence type="ECO:0000313" key="3">
    <source>
        <dbReference type="Proteomes" id="UP001428341"/>
    </source>
</evidence>